<gene>
    <name evidence="3" type="ORF">A6A03_13435</name>
</gene>
<protein>
    <recommendedName>
        <fullName evidence="2">SWIM-type domain-containing protein</fullName>
    </recommendedName>
</protein>
<dbReference type="GO" id="GO:0008270">
    <property type="term" value="F:zinc ion binding"/>
    <property type="evidence" value="ECO:0007669"/>
    <property type="project" value="UniProtKB-KW"/>
</dbReference>
<dbReference type="RefSeq" id="WP_066786384.1">
    <property type="nucleotide sequence ID" value="NZ_LWQS01000048.1"/>
</dbReference>
<feature type="domain" description="SWIM-type" evidence="2">
    <location>
        <begin position="38"/>
        <end position="71"/>
    </location>
</feature>
<dbReference type="InterPro" id="IPR007527">
    <property type="entry name" value="Znf_SWIM"/>
</dbReference>
<dbReference type="OrthoDB" id="165488at2"/>
<keyword evidence="1" id="KW-0479">Metal-binding</keyword>
<evidence type="ECO:0000313" key="3">
    <source>
        <dbReference type="EMBL" id="OAN46140.1"/>
    </source>
</evidence>
<keyword evidence="4" id="KW-1185">Reference proteome</keyword>
<comment type="caution">
    <text evidence="3">The sequence shown here is derived from an EMBL/GenBank/DDBJ whole genome shotgun (WGS) entry which is preliminary data.</text>
</comment>
<dbReference type="EMBL" id="LWQS01000048">
    <property type="protein sequence ID" value="OAN46140.1"/>
    <property type="molecule type" value="Genomic_DNA"/>
</dbReference>
<evidence type="ECO:0000313" key="4">
    <source>
        <dbReference type="Proteomes" id="UP000078287"/>
    </source>
</evidence>
<dbReference type="AlphaFoldDB" id="A0A178MBG6"/>
<accession>A0A178MBG6</accession>
<sequence>MHSDMIGKIEKARRYAAEPERIKFSDLRATFHGGNSDHEISLHNGQWACNCSFFHSWGTCAHVMAMQRILHPMLTEEARHADLAVPQPDLSS</sequence>
<dbReference type="PROSITE" id="PS50966">
    <property type="entry name" value="ZF_SWIM"/>
    <property type="match status" value="1"/>
</dbReference>
<dbReference type="Proteomes" id="UP000078287">
    <property type="component" value="Unassembled WGS sequence"/>
</dbReference>
<keyword evidence="1" id="KW-0863">Zinc-finger</keyword>
<proteinExistence type="predicted"/>
<evidence type="ECO:0000259" key="2">
    <source>
        <dbReference type="PROSITE" id="PS50966"/>
    </source>
</evidence>
<organism evidence="3 4">
    <name type="scientific">Chloroflexus islandicus</name>
    <dbReference type="NCBI Taxonomy" id="1707952"/>
    <lineage>
        <taxon>Bacteria</taxon>
        <taxon>Bacillati</taxon>
        <taxon>Chloroflexota</taxon>
        <taxon>Chloroflexia</taxon>
        <taxon>Chloroflexales</taxon>
        <taxon>Chloroflexineae</taxon>
        <taxon>Chloroflexaceae</taxon>
        <taxon>Chloroflexus</taxon>
    </lineage>
</organism>
<keyword evidence="1" id="KW-0862">Zinc</keyword>
<reference evidence="3 4" key="1">
    <citation type="submission" date="2016-04" db="EMBL/GenBank/DDBJ databases">
        <title>Chloroflexus islandicus sp. nov., a thermophilic filamentous anoxygenic phototrophic bacterium from geyser Strokkur (Iceland).</title>
        <authorList>
            <person name="Gaisin V.A."/>
            <person name="Kalashnikov A.M."/>
            <person name="Sukhacheva M.V."/>
            <person name="Grouzdev D.S."/>
            <person name="Ivanov T.M."/>
            <person name="Kuznetsov B."/>
            <person name="Gorlenko V.M."/>
        </authorList>
    </citation>
    <scope>NUCLEOTIDE SEQUENCE [LARGE SCALE GENOMIC DNA]</scope>
    <source>
        <strain evidence="4">isl-2</strain>
    </source>
</reference>
<evidence type="ECO:0000256" key="1">
    <source>
        <dbReference type="PROSITE-ProRule" id="PRU00325"/>
    </source>
</evidence>
<dbReference type="STRING" id="1707952.A6A03_13435"/>
<name>A0A178MBG6_9CHLR</name>